<sequence>MGYCYGLNSYGSGLLGSYWWIMPLLFWGLIITGVVFFIRSQKNRGSREALSILKHEYALGNISREEFITRKKDLQ</sequence>
<dbReference type="EMBL" id="SOEF01000014">
    <property type="protein sequence ID" value="TDX43716.1"/>
    <property type="molecule type" value="Genomic_DNA"/>
</dbReference>
<dbReference type="Proteomes" id="UP000295472">
    <property type="component" value="Unassembled WGS sequence"/>
</dbReference>
<evidence type="ECO:0000256" key="1">
    <source>
        <dbReference type="SAM" id="Phobius"/>
    </source>
</evidence>
<reference evidence="7 11" key="4">
    <citation type="submission" date="2019-03" db="EMBL/GenBank/DDBJ databases">
        <title>Subsurface microbial communities from deep shales in Ohio and West Virginia, USA.</title>
        <authorList>
            <person name="Wrighton K."/>
        </authorList>
    </citation>
    <scope>NUCLEOTIDE SEQUENCE [LARGE SCALE GENOMIC DNA]</scope>
    <source>
        <strain evidence="7 11">DSMZ 11287</strain>
    </source>
</reference>
<keyword evidence="1" id="KW-0472">Membrane</keyword>
<feature type="transmembrane region" description="Helical" evidence="1">
    <location>
        <begin position="18"/>
        <end position="38"/>
    </location>
</feature>
<proteinExistence type="predicted"/>
<dbReference type="EMBL" id="FNBJ01000047">
    <property type="protein sequence ID" value="SDG10733.1"/>
    <property type="molecule type" value="Genomic_DNA"/>
</dbReference>
<dbReference type="EMBL" id="FMYT01000012">
    <property type="protein sequence ID" value="SDC72167.1"/>
    <property type="molecule type" value="Genomic_DNA"/>
</dbReference>
<dbReference type="RefSeq" id="WP_089655690.1">
    <property type="nucleotide sequence ID" value="NZ_FMYT01000012.1"/>
</dbReference>
<keyword evidence="10" id="KW-1185">Reference proteome</keyword>
<evidence type="ECO:0000313" key="3">
    <source>
        <dbReference type="EMBL" id="SDG10733.1"/>
    </source>
</evidence>
<dbReference type="Proteomes" id="UP000198945">
    <property type="component" value="Unassembled WGS sequence"/>
</dbReference>
<evidence type="ECO:0000313" key="4">
    <source>
        <dbReference type="EMBL" id="SDJ12802.1"/>
    </source>
</evidence>
<evidence type="ECO:0000313" key="13">
    <source>
        <dbReference type="Proteomes" id="UP000324896"/>
    </source>
</evidence>
<dbReference type="EMBL" id="FNEH01000029">
    <property type="protein sequence ID" value="SDJ12802.1"/>
    <property type="molecule type" value="Genomic_DNA"/>
</dbReference>
<keyword evidence="1" id="KW-0812">Transmembrane</keyword>
<evidence type="ECO:0000313" key="9">
    <source>
        <dbReference type="Proteomes" id="UP000198945"/>
    </source>
</evidence>
<reference evidence="4 9" key="2">
    <citation type="submission" date="2016-10" db="EMBL/GenBank/DDBJ databases">
        <authorList>
            <person name="de Groot N.N."/>
        </authorList>
    </citation>
    <scope>NUCLEOTIDE SEQUENCE [LARGE SCALE GENOMIC DNA]</scope>
    <source>
        <strain evidence="4 9">WG7</strain>
    </source>
</reference>
<reference evidence="6 12" key="3">
    <citation type="submission" date="2019-03" db="EMBL/GenBank/DDBJ databases">
        <title>Deep subsurface shale carbon reservoir microbial communities from Ohio and West Virginia, USA.</title>
        <authorList>
            <person name="Wrighton K."/>
        </authorList>
    </citation>
    <scope>NUCLEOTIDE SEQUENCE [LARGE SCALE GENOMIC DNA]</scope>
    <source>
        <strain evidence="6 12">UTICA-S4D12</strain>
    </source>
</reference>
<dbReference type="EMBL" id="SOAA01000036">
    <property type="protein sequence ID" value="TDS26331.1"/>
    <property type="molecule type" value="Genomic_DNA"/>
</dbReference>
<evidence type="ECO:0000313" key="12">
    <source>
        <dbReference type="Proteomes" id="UP000295758"/>
    </source>
</evidence>
<name>A0A1G6NY59_9FIRM</name>
<dbReference type="EMBL" id="FOHG01000048">
    <property type="protein sequence ID" value="SET24399.1"/>
    <property type="molecule type" value="Genomic_DNA"/>
</dbReference>
<evidence type="ECO:0000313" key="6">
    <source>
        <dbReference type="EMBL" id="TDS26331.1"/>
    </source>
</evidence>
<dbReference type="Proteomes" id="UP000295758">
    <property type="component" value="Unassembled WGS sequence"/>
</dbReference>
<organism evidence="2 13">
    <name type="scientific">Halanaerobium congolense</name>
    <dbReference type="NCBI Taxonomy" id="54121"/>
    <lineage>
        <taxon>Bacteria</taxon>
        <taxon>Bacillati</taxon>
        <taxon>Bacillota</taxon>
        <taxon>Clostridia</taxon>
        <taxon>Halanaerobiales</taxon>
        <taxon>Halanaerobiaceae</taxon>
        <taxon>Halanaerobium</taxon>
    </lineage>
</organism>
<evidence type="ECO:0000313" key="8">
    <source>
        <dbReference type="Proteomes" id="UP000198612"/>
    </source>
</evidence>
<keyword evidence="1" id="KW-1133">Transmembrane helix</keyword>
<reference evidence="8 10" key="1">
    <citation type="submission" date="2016-10" db="EMBL/GenBank/DDBJ databases">
        <authorList>
            <person name="Varghese N."/>
            <person name="Submissions S."/>
        </authorList>
    </citation>
    <scope>NUCLEOTIDE SEQUENCE [LARGE SCALE GENOMIC DNA]</scope>
    <source>
        <strain evidence="2 13">WG10</strain>
        <strain evidence="3 10">WG2</strain>
        <strain evidence="5 8">WG5</strain>
    </source>
</reference>
<protein>
    <submittedName>
        <fullName evidence="6">Putative membrane protein</fullName>
    </submittedName>
</protein>
<dbReference type="Proteomes" id="UP000198612">
    <property type="component" value="Unassembled WGS sequence"/>
</dbReference>
<evidence type="ECO:0000313" key="2">
    <source>
        <dbReference type="EMBL" id="SDC72167.1"/>
    </source>
</evidence>
<evidence type="ECO:0000313" key="11">
    <source>
        <dbReference type="Proteomes" id="UP000295472"/>
    </source>
</evidence>
<dbReference type="Proteomes" id="UP000324896">
    <property type="component" value="Unassembled WGS sequence"/>
</dbReference>
<evidence type="ECO:0000313" key="7">
    <source>
        <dbReference type="EMBL" id="TDX43716.1"/>
    </source>
</evidence>
<accession>A0A1G6NY59</accession>
<gene>
    <name evidence="6" type="ORF">BY453_1364</name>
    <name evidence="7" type="ORF">C7954_11410</name>
    <name evidence="2" type="ORF">SAMN04488597_11275</name>
    <name evidence="3" type="ORF">SAMN04488598_14712</name>
    <name evidence="5" type="ORF">SAMN04515652_1488</name>
    <name evidence="4" type="ORF">SAMN04515654_12913</name>
</gene>
<evidence type="ECO:0000313" key="10">
    <source>
        <dbReference type="Proteomes" id="UP000199519"/>
    </source>
</evidence>
<dbReference type="Proteomes" id="UP000199519">
    <property type="component" value="Unassembled WGS sequence"/>
</dbReference>
<dbReference type="AlphaFoldDB" id="A0A1G6NY59"/>
<evidence type="ECO:0000313" key="5">
    <source>
        <dbReference type="EMBL" id="SET24399.1"/>
    </source>
</evidence>
<dbReference type="GeneID" id="57012657"/>